<evidence type="ECO:0000313" key="3">
    <source>
        <dbReference type="Proteomes" id="UP000284842"/>
    </source>
</evidence>
<gene>
    <name evidence="2" type="ORF">CVT24_007316</name>
</gene>
<dbReference type="InParanoid" id="A0A409X8X5"/>
<evidence type="ECO:0000256" key="1">
    <source>
        <dbReference type="SAM" id="Phobius"/>
    </source>
</evidence>
<dbReference type="Proteomes" id="UP000284842">
    <property type="component" value="Unassembled WGS sequence"/>
</dbReference>
<organism evidence="2 3">
    <name type="scientific">Panaeolus cyanescens</name>
    <dbReference type="NCBI Taxonomy" id="181874"/>
    <lineage>
        <taxon>Eukaryota</taxon>
        <taxon>Fungi</taxon>
        <taxon>Dikarya</taxon>
        <taxon>Basidiomycota</taxon>
        <taxon>Agaricomycotina</taxon>
        <taxon>Agaricomycetes</taxon>
        <taxon>Agaricomycetidae</taxon>
        <taxon>Agaricales</taxon>
        <taxon>Agaricineae</taxon>
        <taxon>Galeropsidaceae</taxon>
        <taxon>Panaeolus</taxon>
    </lineage>
</organism>
<proteinExistence type="predicted"/>
<keyword evidence="3" id="KW-1185">Reference proteome</keyword>
<keyword evidence="1" id="KW-1133">Transmembrane helix</keyword>
<dbReference type="AlphaFoldDB" id="A0A409X8X5"/>
<comment type="caution">
    <text evidence="2">The sequence shown here is derived from an EMBL/GenBank/DDBJ whole genome shotgun (WGS) entry which is preliminary data.</text>
</comment>
<sequence length="174" mass="18867">MTDLPDEPDVLNQILAQYIRAVLEFSVTVLRTVYTQDNNQLFPGGVSVIPPNMRATTNGTYFASTIGWNVDPDAAVGILLAPTLVSLAAIGVIVWTLISRHREGHGRQEHECNYHFDPTDILHIISAASAGGLNTPFPPFHEDTVAHAKGVVVTLKPVQGGRPGFINYDKKVAV</sequence>
<name>A0A409X8X5_9AGAR</name>
<protein>
    <submittedName>
        <fullName evidence="2">Uncharacterized protein</fullName>
    </submittedName>
</protein>
<keyword evidence="1" id="KW-0472">Membrane</keyword>
<accession>A0A409X8X5</accession>
<dbReference type="STRING" id="181874.A0A409X8X5"/>
<feature type="transmembrane region" description="Helical" evidence="1">
    <location>
        <begin position="74"/>
        <end position="98"/>
    </location>
</feature>
<keyword evidence="1" id="KW-0812">Transmembrane</keyword>
<reference evidence="2 3" key="1">
    <citation type="journal article" date="2018" name="Evol. Lett.">
        <title>Horizontal gene cluster transfer increased hallucinogenic mushroom diversity.</title>
        <authorList>
            <person name="Reynolds H.T."/>
            <person name="Vijayakumar V."/>
            <person name="Gluck-Thaler E."/>
            <person name="Korotkin H.B."/>
            <person name="Matheny P.B."/>
            <person name="Slot J.C."/>
        </authorList>
    </citation>
    <scope>NUCLEOTIDE SEQUENCE [LARGE SCALE GENOMIC DNA]</scope>
    <source>
        <strain evidence="2 3">2629</strain>
    </source>
</reference>
<dbReference type="OrthoDB" id="3351168at2759"/>
<dbReference type="EMBL" id="NHTK01004342">
    <property type="protein sequence ID" value="PPQ87167.1"/>
    <property type="molecule type" value="Genomic_DNA"/>
</dbReference>
<evidence type="ECO:0000313" key="2">
    <source>
        <dbReference type="EMBL" id="PPQ87167.1"/>
    </source>
</evidence>